<gene>
    <name evidence="9" type="ORF">BHQ21_25755</name>
</gene>
<name>A0A1E3S9E1_9MYCO</name>
<dbReference type="InterPro" id="IPR007867">
    <property type="entry name" value="GMC_OxRtase_C"/>
</dbReference>
<dbReference type="SUPFAM" id="SSF54373">
    <property type="entry name" value="FAD-linked reductases, C-terminal domain"/>
    <property type="match status" value="1"/>
</dbReference>
<dbReference type="GO" id="GO:0050660">
    <property type="term" value="F:flavin adenine dinucleotide binding"/>
    <property type="evidence" value="ECO:0007669"/>
    <property type="project" value="InterPro"/>
</dbReference>
<dbReference type="SUPFAM" id="SSF51905">
    <property type="entry name" value="FAD/NAD(P)-binding domain"/>
    <property type="match status" value="1"/>
</dbReference>
<dbReference type="PROSITE" id="PS00624">
    <property type="entry name" value="GMC_OXRED_2"/>
    <property type="match status" value="1"/>
</dbReference>
<feature type="binding site" evidence="5">
    <location>
        <position position="87"/>
    </location>
    <ligand>
        <name>FAD</name>
        <dbReference type="ChEBI" id="CHEBI:57692"/>
    </ligand>
</feature>
<dbReference type="Pfam" id="PF05199">
    <property type="entry name" value="GMC_oxred_C"/>
    <property type="match status" value="1"/>
</dbReference>
<proteinExistence type="inferred from homology"/>
<evidence type="ECO:0000256" key="1">
    <source>
        <dbReference type="ARBA" id="ARBA00001974"/>
    </source>
</evidence>
<evidence type="ECO:0000259" key="8">
    <source>
        <dbReference type="PROSITE" id="PS00624"/>
    </source>
</evidence>
<dbReference type="PIRSF" id="PIRSF000137">
    <property type="entry name" value="Alcohol_oxidase"/>
    <property type="match status" value="1"/>
</dbReference>
<dbReference type="Gene3D" id="3.30.560.10">
    <property type="entry name" value="Glucose Oxidase, domain 3"/>
    <property type="match status" value="1"/>
</dbReference>
<protein>
    <submittedName>
        <fullName evidence="9">Oxidoreductase</fullName>
    </submittedName>
</protein>
<evidence type="ECO:0000313" key="10">
    <source>
        <dbReference type="Proteomes" id="UP000094224"/>
    </source>
</evidence>
<feature type="binding site" evidence="5">
    <location>
        <position position="227"/>
    </location>
    <ligand>
        <name>FAD</name>
        <dbReference type="ChEBI" id="CHEBI:57692"/>
    </ligand>
</feature>
<dbReference type="Gene3D" id="3.50.50.60">
    <property type="entry name" value="FAD/NAD(P)-binding domain"/>
    <property type="match status" value="1"/>
</dbReference>
<keyword evidence="10" id="KW-1185">Reference proteome</keyword>
<feature type="binding site" evidence="5">
    <location>
        <begin position="95"/>
        <end position="98"/>
    </location>
    <ligand>
        <name>FAD</name>
        <dbReference type="ChEBI" id="CHEBI:57692"/>
    </ligand>
</feature>
<dbReference type="PROSITE" id="PS00623">
    <property type="entry name" value="GMC_OXRED_1"/>
    <property type="match status" value="1"/>
</dbReference>
<reference evidence="10" key="1">
    <citation type="submission" date="2016-09" db="EMBL/GenBank/DDBJ databases">
        <authorList>
            <person name="Greninger A.L."/>
            <person name="Jerome K.R."/>
            <person name="Mcnair B."/>
            <person name="Wallis C."/>
            <person name="Fang F."/>
        </authorList>
    </citation>
    <scope>NUCLEOTIDE SEQUENCE [LARGE SCALE GENOMIC DNA]</scope>
    <source>
        <strain evidence="10">BC1_M4</strain>
    </source>
</reference>
<dbReference type="EMBL" id="MIHC01000091">
    <property type="protein sequence ID" value="ODQ98691.1"/>
    <property type="molecule type" value="Genomic_DNA"/>
</dbReference>
<organism evidence="9 10">
    <name type="scientific">Mycobacterium sherrisii</name>
    <dbReference type="NCBI Taxonomy" id="243061"/>
    <lineage>
        <taxon>Bacteria</taxon>
        <taxon>Bacillati</taxon>
        <taxon>Actinomycetota</taxon>
        <taxon>Actinomycetes</taxon>
        <taxon>Mycobacteriales</taxon>
        <taxon>Mycobacteriaceae</taxon>
        <taxon>Mycobacterium</taxon>
        <taxon>Mycobacterium simiae complex</taxon>
    </lineage>
</organism>
<evidence type="ECO:0000259" key="7">
    <source>
        <dbReference type="PROSITE" id="PS00623"/>
    </source>
</evidence>
<evidence type="ECO:0000256" key="2">
    <source>
        <dbReference type="ARBA" id="ARBA00010790"/>
    </source>
</evidence>
<evidence type="ECO:0000313" key="9">
    <source>
        <dbReference type="EMBL" id="ODQ98691.1"/>
    </source>
</evidence>
<keyword evidence="3 6" id="KW-0285">Flavoprotein</keyword>
<evidence type="ECO:0000256" key="5">
    <source>
        <dbReference type="PIRSR" id="PIRSR000137-2"/>
    </source>
</evidence>
<dbReference type="InterPro" id="IPR000172">
    <property type="entry name" value="GMC_OxRdtase_N"/>
</dbReference>
<evidence type="ECO:0000256" key="6">
    <source>
        <dbReference type="RuleBase" id="RU003968"/>
    </source>
</evidence>
<comment type="caution">
    <text evidence="9">The sequence shown here is derived from an EMBL/GenBank/DDBJ whole genome shotgun (WGS) entry which is preliminary data.</text>
</comment>
<dbReference type="PANTHER" id="PTHR11552">
    <property type="entry name" value="GLUCOSE-METHANOL-CHOLINE GMC OXIDOREDUCTASE"/>
    <property type="match status" value="1"/>
</dbReference>
<dbReference type="Proteomes" id="UP000094224">
    <property type="component" value="Unassembled WGS sequence"/>
</dbReference>
<feature type="domain" description="Glucose-methanol-choline oxidoreductase N-terminal" evidence="8">
    <location>
        <begin position="261"/>
        <end position="275"/>
    </location>
</feature>
<dbReference type="STRING" id="243061.AWC25_22685"/>
<keyword evidence="4 5" id="KW-0274">FAD</keyword>
<comment type="similarity">
    <text evidence="2 6">Belongs to the GMC oxidoreductase family.</text>
</comment>
<dbReference type="Pfam" id="PF00732">
    <property type="entry name" value="GMC_oxred_N"/>
    <property type="match status" value="1"/>
</dbReference>
<evidence type="ECO:0000256" key="3">
    <source>
        <dbReference type="ARBA" id="ARBA00022630"/>
    </source>
</evidence>
<dbReference type="InterPro" id="IPR012132">
    <property type="entry name" value="GMC_OxRdtase"/>
</dbReference>
<accession>A0A1E3S9E1</accession>
<feature type="domain" description="Glucose-methanol-choline oxidoreductase N-terminal" evidence="7">
    <location>
        <begin position="85"/>
        <end position="108"/>
    </location>
</feature>
<sequence>MVDALKPHYDFVVCGAGSSGAVVARRLAENANVTVLLVESGGNDDIAEVAMPQRWMSNLGTDRAWNFVTTPGEHVNSRSIDWPMGNVLGGGSSINAMVWARGHREDWNLFAAAAKDEAWSYAPVLEIYRGIEDWHGTPDPAFRGSGGLVFVQPAPDPNPLAITTIDAARAVGIPTYVHPNGEMMQAHEGAAIGDLRIRDGHRESVFRSYTFPAMNWPNLTVLSRALVTRVLFDGTIAAGVELVHGGSAYRIGATEVVLSLGAINTPKVLLQSGIGDEDQLRNFGIPVVCHLPGVGRNLQDHVAFDCVWEYREPELPRNNMAEAVMYGTTRTGLTTADVFAWQIEVPYSTPENAGQFGLPEAGWTLHGAITHPKSRGQVRLSGAKPTDPPVVEANLLSHPDDVKTAIACVQWCREIGNAAPLSAYVKREVMPGNLTGAELDNFVRNAATTFFHPCGTAKMGHDDMSVVSGDLGVHGVENLRVADASIMPRITVGNTMAPCVVIGERAALAIKESRQL</sequence>
<dbReference type="AlphaFoldDB" id="A0A1E3S9E1"/>
<dbReference type="PANTHER" id="PTHR11552:SF147">
    <property type="entry name" value="CHOLINE DEHYDROGENASE, MITOCHONDRIAL"/>
    <property type="match status" value="1"/>
</dbReference>
<dbReference type="GO" id="GO:0016614">
    <property type="term" value="F:oxidoreductase activity, acting on CH-OH group of donors"/>
    <property type="evidence" value="ECO:0007669"/>
    <property type="project" value="InterPro"/>
</dbReference>
<dbReference type="InterPro" id="IPR036188">
    <property type="entry name" value="FAD/NAD-bd_sf"/>
</dbReference>
<comment type="cofactor">
    <cofactor evidence="1 5">
        <name>FAD</name>
        <dbReference type="ChEBI" id="CHEBI:57692"/>
    </cofactor>
</comment>
<evidence type="ECO:0000256" key="4">
    <source>
        <dbReference type="ARBA" id="ARBA00022827"/>
    </source>
</evidence>